<accession>A0ABS5T0R0</accession>
<dbReference type="Pfam" id="PF10908">
    <property type="entry name" value="Tlde1_dom"/>
    <property type="match status" value="1"/>
</dbReference>
<gene>
    <name evidence="2" type="ORF">HGT73_00720</name>
</gene>
<dbReference type="InterPro" id="IPR021225">
    <property type="entry name" value="Tlde1_dom"/>
</dbReference>
<protein>
    <submittedName>
        <fullName evidence="2">DUF2778 domain-containing protein</fullName>
    </submittedName>
</protein>
<organism evidence="2 3">
    <name type="scientific">Rosenbergiella australiborealis</name>
    <dbReference type="NCBI Taxonomy" id="1544696"/>
    <lineage>
        <taxon>Bacteria</taxon>
        <taxon>Pseudomonadati</taxon>
        <taxon>Pseudomonadota</taxon>
        <taxon>Gammaproteobacteria</taxon>
        <taxon>Enterobacterales</taxon>
        <taxon>Erwiniaceae</taxon>
        <taxon>Rosenbergiella</taxon>
    </lineage>
</organism>
<dbReference type="RefSeq" id="WP_214211703.1">
    <property type="nucleotide sequence ID" value="NZ_JABBFO010000001.1"/>
</dbReference>
<dbReference type="EMBL" id="JABBFO010000001">
    <property type="protein sequence ID" value="MBT0725924.1"/>
    <property type="molecule type" value="Genomic_DNA"/>
</dbReference>
<keyword evidence="3" id="KW-1185">Reference proteome</keyword>
<dbReference type="Proteomes" id="UP000786875">
    <property type="component" value="Unassembled WGS sequence"/>
</dbReference>
<proteinExistence type="predicted"/>
<evidence type="ECO:0000259" key="1">
    <source>
        <dbReference type="Pfam" id="PF10908"/>
    </source>
</evidence>
<sequence>MAWLYRVNTKQFLLNGHYRFSAKYSGRPGYQDNSDHQCVKSKGPIPKGSYTIGRPFHHPKTGRWTLRLTPSPSNQMCGRGGFMIHGDSQTHPGEASDGCIILDFFYRKMLAESGITLLEVEQ</sequence>
<name>A0ABS5T0R0_9GAMM</name>
<reference evidence="2 3" key="1">
    <citation type="submission" date="2020-04" db="EMBL/GenBank/DDBJ databases">
        <title>Genome sequencing of Rosenbergiella species.</title>
        <authorList>
            <person name="Alvarez-Perez S."/>
            <person name="Lievens B."/>
        </authorList>
    </citation>
    <scope>NUCLEOTIDE SEQUENCE [LARGE SCALE GENOMIC DNA]</scope>
    <source>
        <strain evidence="2 3">CdVSA20.1</strain>
    </source>
</reference>
<feature type="domain" description="Tlde1" evidence="1">
    <location>
        <begin position="23"/>
        <end position="103"/>
    </location>
</feature>
<comment type="caution">
    <text evidence="2">The sequence shown here is derived from an EMBL/GenBank/DDBJ whole genome shotgun (WGS) entry which is preliminary data.</text>
</comment>
<evidence type="ECO:0000313" key="3">
    <source>
        <dbReference type="Proteomes" id="UP000786875"/>
    </source>
</evidence>
<evidence type="ECO:0000313" key="2">
    <source>
        <dbReference type="EMBL" id="MBT0725924.1"/>
    </source>
</evidence>